<feature type="binding site" evidence="12">
    <location>
        <begin position="192"/>
        <end position="196"/>
    </location>
    <ligand>
        <name>NAD(+)</name>
        <dbReference type="ChEBI" id="CHEBI:57540"/>
    </ligand>
</feature>
<organism evidence="13 14">
    <name type="scientific">Candidatus Kinetoplastidibacterium desouzai TCC079E</name>
    <dbReference type="NCBI Taxonomy" id="1208919"/>
    <lineage>
        <taxon>Bacteria</taxon>
        <taxon>Pseudomonadati</taxon>
        <taxon>Pseudomonadota</taxon>
        <taxon>Betaproteobacteria</taxon>
        <taxon>Candidatus Kinetoplastidibacterium</taxon>
    </lineage>
</organism>
<feature type="binding site" evidence="12">
    <location>
        <position position="13"/>
    </location>
    <ligand>
        <name>NAD(+)</name>
        <dbReference type="ChEBI" id="CHEBI:57540"/>
    </ligand>
</feature>
<dbReference type="InterPro" id="IPR002347">
    <property type="entry name" value="SDR_fam"/>
</dbReference>
<proteinExistence type="inferred from homology"/>
<evidence type="ECO:0000256" key="5">
    <source>
        <dbReference type="ARBA" id="ARBA00023002"/>
    </source>
</evidence>
<keyword evidence="5 9" id="KW-0560">Oxidoreductase</keyword>
<dbReference type="Proteomes" id="UP000011547">
    <property type="component" value="Chromosome"/>
</dbReference>
<sequence>MTLLKNKKILITGVISNRSIAFGIAKSCKEQGAILALTYANEKLKDRVLELSEELNCNICLKCDVNSDDSIENLKNEISNYWHNIDGFVHSIAFANKDAISDKFLDGMNRENFRIAHEVSSYSLPALVKALLPLMHSKTSIVTLSYIGSTRYVPNYNMMGLAKASLESSIKYIANDLGSQGIRANVISSGPIKTLAASGIKDFSKILKHVENNAPLKRNVTITDVGNAAVFLLSDLSSGITGEILNVDAGFSNVVGIS</sequence>
<feature type="binding site" evidence="11">
    <location>
        <position position="95"/>
    </location>
    <ligand>
        <name>substrate</name>
    </ligand>
</feature>
<keyword evidence="8 9" id="KW-0275">Fatty acid biosynthesis</keyword>
<evidence type="ECO:0000256" key="4">
    <source>
        <dbReference type="ARBA" id="ARBA00022832"/>
    </source>
</evidence>
<dbReference type="FunFam" id="1.10.8.400:FF:000001">
    <property type="entry name" value="Enoyl-[acyl-carrier-protein] reductase [NADH]"/>
    <property type="match status" value="1"/>
</dbReference>
<evidence type="ECO:0000313" key="14">
    <source>
        <dbReference type="Proteomes" id="UP000011547"/>
    </source>
</evidence>
<feature type="binding site" evidence="12">
    <location>
        <position position="92"/>
    </location>
    <ligand>
        <name>NAD(+)</name>
        <dbReference type="ChEBI" id="CHEBI:57540"/>
    </ligand>
</feature>
<evidence type="ECO:0000256" key="6">
    <source>
        <dbReference type="ARBA" id="ARBA00023027"/>
    </source>
</evidence>
<dbReference type="Gene3D" id="3.40.50.720">
    <property type="entry name" value="NAD(P)-binding Rossmann-like Domain"/>
    <property type="match status" value="1"/>
</dbReference>
<evidence type="ECO:0000256" key="2">
    <source>
        <dbReference type="ARBA" id="ARBA00009233"/>
    </source>
</evidence>
<gene>
    <name evidence="13" type="ORF">CDSE_0021</name>
</gene>
<dbReference type="Gene3D" id="1.10.8.400">
    <property type="entry name" value="Enoyl acyl carrier protein reductase"/>
    <property type="match status" value="1"/>
</dbReference>
<evidence type="ECO:0000256" key="12">
    <source>
        <dbReference type="PIRSR" id="PIRSR000094-3"/>
    </source>
</evidence>
<dbReference type="RefSeq" id="WP_015396557.1">
    <property type="nucleotide sequence ID" value="NC_020294.1"/>
</dbReference>
<dbReference type="Pfam" id="PF13561">
    <property type="entry name" value="adh_short_C2"/>
    <property type="match status" value="1"/>
</dbReference>
<dbReference type="SUPFAM" id="SSF51735">
    <property type="entry name" value="NAD(P)-binding Rossmann-fold domains"/>
    <property type="match status" value="1"/>
</dbReference>
<comment type="catalytic activity">
    <reaction evidence="9">
        <text>a 2,3-saturated acyl-[ACP] + NAD(+) = a (2E)-enoyl-[ACP] + NADH + H(+)</text>
        <dbReference type="Rhea" id="RHEA:10240"/>
        <dbReference type="Rhea" id="RHEA-COMP:9925"/>
        <dbReference type="Rhea" id="RHEA-COMP:9926"/>
        <dbReference type="ChEBI" id="CHEBI:15378"/>
        <dbReference type="ChEBI" id="CHEBI:57540"/>
        <dbReference type="ChEBI" id="CHEBI:57945"/>
        <dbReference type="ChEBI" id="CHEBI:78784"/>
        <dbReference type="ChEBI" id="CHEBI:78785"/>
        <dbReference type="EC" id="1.3.1.9"/>
    </reaction>
</comment>
<dbReference type="STRING" id="1208919.CDSE_0021"/>
<dbReference type="InterPro" id="IPR014358">
    <property type="entry name" value="Enoyl-ACP_Rdtase_NADH"/>
</dbReference>
<keyword evidence="4" id="KW-0276">Fatty acid metabolism</keyword>
<name>M1LSQ9_9PROT</name>
<dbReference type="GO" id="GO:0006633">
    <property type="term" value="P:fatty acid biosynthetic process"/>
    <property type="evidence" value="ECO:0007669"/>
    <property type="project" value="UniProtKB-UniPathway"/>
</dbReference>
<evidence type="ECO:0000256" key="7">
    <source>
        <dbReference type="ARBA" id="ARBA00023098"/>
    </source>
</evidence>
<evidence type="ECO:0000256" key="10">
    <source>
        <dbReference type="PIRSR" id="PIRSR000094-1"/>
    </source>
</evidence>
<feature type="binding site" evidence="12">
    <location>
        <position position="163"/>
    </location>
    <ligand>
        <name>NAD(+)</name>
        <dbReference type="ChEBI" id="CHEBI:57540"/>
    </ligand>
</feature>
<feature type="active site" description="Proton acceptor" evidence="10">
    <location>
        <position position="156"/>
    </location>
</feature>
<dbReference type="eggNOG" id="COG0623">
    <property type="taxonomic scope" value="Bacteria"/>
</dbReference>
<dbReference type="EMBL" id="CP003803">
    <property type="protein sequence ID" value="AGF47146.1"/>
    <property type="molecule type" value="Genomic_DNA"/>
</dbReference>
<dbReference type="CDD" id="cd05372">
    <property type="entry name" value="ENR_SDR"/>
    <property type="match status" value="1"/>
</dbReference>
<evidence type="ECO:0000256" key="9">
    <source>
        <dbReference type="PIRNR" id="PIRNR000094"/>
    </source>
</evidence>
<feature type="binding site" evidence="12">
    <location>
        <begin position="64"/>
        <end position="65"/>
    </location>
    <ligand>
        <name>NAD(+)</name>
        <dbReference type="ChEBI" id="CHEBI:57540"/>
    </ligand>
</feature>
<keyword evidence="3 9" id="KW-0444">Lipid biosynthesis</keyword>
<dbReference type="KEGG" id="kde:CDSE_0021"/>
<evidence type="ECO:0000256" key="3">
    <source>
        <dbReference type="ARBA" id="ARBA00022516"/>
    </source>
</evidence>
<dbReference type="PRINTS" id="PR00081">
    <property type="entry name" value="GDHRDH"/>
</dbReference>
<evidence type="ECO:0000256" key="11">
    <source>
        <dbReference type="PIRSR" id="PIRSR000094-2"/>
    </source>
</evidence>
<comment type="similarity">
    <text evidence="2 9">Belongs to the short-chain dehydrogenases/reductases (SDR) family. FabI subfamily.</text>
</comment>
<dbReference type="PIRSF" id="PIRSF000094">
    <property type="entry name" value="Enoyl-ACP_rdct"/>
    <property type="match status" value="1"/>
</dbReference>
<comment type="pathway">
    <text evidence="1">Lipid metabolism; fatty acid biosynthesis.</text>
</comment>
<dbReference type="PANTHER" id="PTHR43159:SF2">
    <property type="entry name" value="ENOYL-[ACYL-CARRIER-PROTEIN] REDUCTASE [NADH], CHLOROPLASTIC"/>
    <property type="match status" value="1"/>
</dbReference>
<dbReference type="AlphaFoldDB" id="M1LSQ9"/>
<evidence type="ECO:0000256" key="1">
    <source>
        <dbReference type="ARBA" id="ARBA00005194"/>
    </source>
</evidence>
<keyword evidence="6 9" id="KW-0520">NAD</keyword>
<accession>M1LSQ9</accession>
<reference evidence="13 14" key="1">
    <citation type="journal article" date="2013" name="Genome Biol. Evol.">
        <title>Genome evolution and phylogenomic analysis of candidatus kinetoplastibacterium, the betaproteobacterial endosymbionts of strigomonas and angomonas.</title>
        <authorList>
            <person name="Alves J.M."/>
            <person name="Serrano M.G."/>
            <person name="Maia da Silva F."/>
            <person name="Voegtly L.J."/>
            <person name="Matveyev A.V."/>
            <person name="Teixeira M.M."/>
            <person name="Camargo E.P."/>
            <person name="Buck G.A."/>
        </authorList>
    </citation>
    <scope>NUCLEOTIDE SEQUENCE [LARGE SCALE GENOMIC DNA]</scope>
    <source>
        <strain evidence="13 14">TCC079E</strain>
    </source>
</reference>
<evidence type="ECO:0000256" key="8">
    <source>
        <dbReference type="ARBA" id="ARBA00023160"/>
    </source>
</evidence>
<dbReference type="FunFam" id="3.40.50.720:FF:000054">
    <property type="entry name" value="Enoyl-[acyl-carrier-protein] reductase [NADH]"/>
    <property type="match status" value="1"/>
</dbReference>
<dbReference type="OrthoDB" id="9803628at2"/>
<dbReference type="PANTHER" id="PTHR43159">
    <property type="entry name" value="ENOYL-[ACYL-CARRIER-PROTEIN] REDUCTASE"/>
    <property type="match status" value="1"/>
</dbReference>
<feature type="binding site" evidence="12">
    <location>
        <begin position="19"/>
        <end position="20"/>
    </location>
    <ligand>
        <name>NAD(+)</name>
        <dbReference type="ChEBI" id="CHEBI:57540"/>
    </ligand>
</feature>
<dbReference type="GO" id="GO:0004318">
    <property type="term" value="F:enoyl-[acyl-carrier-protein] reductase (NADH) activity"/>
    <property type="evidence" value="ECO:0007669"/>
    <property type="project" value="UniProtKB-EC"/>
</dbReference>
<feature type="active site" description="Proton acceptor" evidence="10">
    <location>
        <position position="146"/>
    </location>
</feature>
<dbReference type="EC" id="1.3.1.9" evidence="9"/>
<keyword evidence="14" id="KW-1185">Reference proteome</keyword>
<evidence type="ECO:0000313" key="13">
    <source>
        <dbReference type="EMBL" id="AGF47146.1"/>
    </source>
</evidence>
<dbReference type="UniPathway" id="UPA00094"/>
<dbReference type="HOGENOM" id="CLU_010194_10_1_4"/>
<keyword evidence="7" id="KW-0443">Lipid metabolism</keyword>
<dbReference type="InterPro" id="IPR036291">
    <property type="entry name" value="NAD(P)-bd_dom_sf"/>
</dbReference>
<dbReference type="PATRIC" id="fig|1208919.3.peg.588"/>
<protein>
    <recommendedName>
        <fullName evidence="9">Enoyl-[acyl-carrier-protein] reductase [NADH]</fullName>
        <ecNumber evidence="9">1.3.1.9</ecNumber>
    </recommendedName>
</protein>